<keyword evidence="1" id="KW-1133">Transmembrane helix</keyword>
<gene>
    <name evidence="2" type="ORF">BDV95DRAFT_601751</name>
</gene>
<accession>A0A7C8MUK1</accession>
<reference evidence="2 3" key="1">
    <citation type="submission" date="2020-01" db="EMBL/GenBank/DDBJ databases">
        <authorList>
            <consortium name="DOE Joint Genome Institute"/>
            <person name="Haridas S."/>
            <person name="Albert R."/>
            <person name="Binder M."/>
            <person name="Bloem J."/>
            <person name="Labutti K."/>
            <person name="Salamov A."/>
            <person name="Andreopoulos B."/>
            <person name="Baker S.E."/>
            <person name="Barry K."/>
            <person name="Bills G."/>
            <person name="Bluhm B.H."/>
            <person name="Cannon C."/>
            <person name="Castanera R."/>
            <person name="Culley D.E."/>
            <person name="Daum C."/>
            <person name="Ezra D."/>
            <person name="Gonzalez J.B."/>
            <person name="Henrissat B."/>
            <person name="Kuo A."/>
            <person name="Liang C."/>
            <person name="Lipzen A."/>
            <person name="Lutzoni F."/>
            <person name="Magnuson J."/>
            <person name="Mondo S."/>
            <person name="Nolan M."/>
            <person name="Ohm R."/>
            <person name="Pangilinan J."/>
            <person name="Park H.-J.H."/>
            <person name="Ramirez L."/>
            <person name="Alfaro M."/>
            <person name="Sun H."/>
            <person name="Tritt A."/>
            <person name="Yoshinaga Y."/>
            <person name="Zwiers L.-H.L."/>
            <person name="Turgeon B.G."/>
            <person name="Goodwin S.B."/>
            <person name="Spatafora J.W."/>
            <person name="Crous P.W."/>
            <person name="Grigoriev I.V."/>
        </authorList>
    </citation>
    <scope>NUCLEOTIDE SEQUENCE [LARGE SCALE GENOMIC DNA]</scope>
    <source>
        <strain evidence="2 3">CBS 611.86</strain>
    </source>
</reference>
<protein>
    <recommendedName>
        <fullName evidence="4">Transmembrane protein</fullName>
    </recommendedName>
</protein>
<name>A0A7C8MUK1_9PLEO</name>
<dbReference type="AlphaFoldDB" id="A0A7C8MUK1"/>
<evidence type="ECO:0000256" key="1">
    <source>
        <dbReference type="SAM" id="Phobius"/>
    </source>
</evidence>
<comment type="caution">
    <text evidence="2">The sequence shown here is derived from an EMBL/GenBank/DDBJ whole genome shotgun (WGS) entry which is preliminary data.</text>
</comment>
<feature type="transmembrane region" description="Helical" evidence="1">
    <location>
        <begin position="16"/>
        <end position="36"/>
    </location>
</feature>
<organism evidence="2 3">
    <name type="scientific">Massariosphaeria phaeospora</name>
    <dbReference type="NCBI Taxonomy" id="100035"/>
    <lineage>
        <taxon>Eukaryota</taxon>
        <taxon>Fungi</taxon>
        <taxon>Dikarya</taxon>
        <taxon>Ascomycota</taxon>
        <taxon>Pezizomycotina</taxon>
        <taxon>Dothideomycetes</taxon>
        <taxon>Pleosporomycetidae</taxon>
        <taxon>Pleosporales</taxon>
        <taxon>Pleosporales incertae sedis</taxon>
        <taxon>Massariosphaeria</taxon>
    </lineage>
</organism>
<keyword evidence="1" id="KW-0812">Transmembrane</keyword>
<proteinExistence type="predicted"/>
<evidence type="ECO:0000313" key="3">
    <source>
        <dbReference type="Proteomes" id="UP000481861"/>
    </source>
</evidence>
<dbReference type="EMBL" id="JAADJZ010000002">
    <property type="protein sequence ID" value="KAF2877344.1"/>
    <property type="molecule type" value="Genomic_DNA"/>
</dbReference>
<evidence type="ECO:0000313" key="2">
    <source>
        <dbReference type="EMBL" id="KAF2877344.1"/>
    </source>
</evidence>
<sequence length="100" mass="11123">MTTAAYTPAPTNPLTTLLFAGILFLGVIYILSTINYNSSNKYHQRRTTAKQHKWRSRGVCVLATIREDGEDMVAGSGCEEAVFSVSEAQVRVRGGMRKRR</sequence>
<evidence type="ECO:0008006" key="4">
    <source>
        <dbReference type="Google" id="ProtNLM"/>
    </source>
</evidence>
<keyword evidence="1" id="KW-0472">Membrane</keyword>
<keyword evidence="3" id="KW-1185">Reference proteome</keyword>
<dbReference type="Proteomes" id="UP000481861">
    <property type="component" value="Unassembled WGS sequence"/>
</dbReference>